<organism evidence="4 5">
    <name type="scientific">Vanrija pseudolonga</name>
    <dbReference type="NCBI Taxonomy" id="143232"/>
    <lineage>
        <taxon>Eukaryota</taxon>
        <taxon>Fungi</taxon>
        <taxon>Dikarya</taxon>
        <taxon>Basidiomycota</taxon>
        <taxon>Agaricomycotina</taxon>
        <taxon>Tremellomycetes</taxon>
        <taxon>Trichosporonales</taxon>
        <taxon>Trichosporonaceae</taxon>
        <taxon>Vanrija</taxon>
    </lineage>
</organism>
<evidence type="ECO:0000256" key="1">
    <source>
        <dbReference type="ARBA" id="ARBA00007818"/>
    </source>
</evidence>
<keyword evidence="2" id="KW-0479">Metal-binding</keyword>
<dbReference type="RefSeq" id="XP_062629540.1">
    <property type="nucleotide sequence ID" value="XM_062773556.1"/>
</dbReference>
<gene>
    <name evidence="4" type="primary">SPBC2D10.03c</name>
    <name evidence="4" type="ORF">LOC62_05G007032</name>
</gene>
<dbReference type="GO" id="GO:0008270">
    <property type="term" value="F:zinc ion binding"/>
    <property type="evidence" value="ECO:0007669"/>
    <property type="project" value="TreeGrafter"/>
</dbReference>
<keyword evidence="5" id="KW-1185">Reference proteome</keyword>
<dbReference type="Pfam" id="PF05907">
    <property type="entry name" value="CXXC_Zn-b_euk"/>
    <property type="match status" value="1"/>
</dbReference>
<sequence length="166" mass="18449">MVKLLVQIGMELEGVTNVRPAADYEYYFNVLCTSCREEHPKVVSFNQTEEHELSGSRGSAHFVWRCGNCKKEHSASFTAPSSASKSTTPLPYSAANGALAPFVALDCRGLEVTRFHFRGSWLADAEDSGEKFEVELDEGEERWDDYDETAGGPVSVSEFKSEVKRI</sequence>
<keyword evidence="3" id="KW-0862">Zinc</keyword>
<reference evidence="4" key="1">
    <citation type="submission" date="2023-10" db="EMBL/GenBank/DDBJ databases">
        <authorList>
            <person name="Noh H."/>
        </authorList>
    </citation>
    <scope>NUCLEOTIDE SEQUENCE</scope>
    <source>
        <strain evidence="4">DUCC4014</strain>
    </source>
</reference>
<dbReference type="GeneID" id="87810207"/>
<name>A0AAF0YGN3_9TREE</name>
<evidence type="ECO:0000256" key="3">
    <source>
        <dbReference type="ARBA" id="ARBA00022833"/>
    </source>
</evidence>
<proteinExistence type="inferred from homology"/>
<comment type="similarity">
    <text evidence="1">Belongs to the UPF0587 family.</text>
</comment>
<accession>A0AAF0YGN3</accession>
<protein>
    <submittedName>
        <fullName evidence="4">UPF0587 protein</fullName>
    </submittedName>
</protein>
<dbReference type="SUPFAM" id="SSF141678">
    <property type="entry name" value="MAL13P1.257-like"/>
    <property type="match status" value="1"/>
</dbReference>
<dbReference type="PANTHER" id="PTHR12857">
    <property type="entry name" value="CXXC MOTIF CONTAINING ZINC BINDING PROTEIN"/>
    <property type="match status" value="1"/>
</dbReference>
<dbReference type="EMBL" id="CP086718">
    <property type="protein sequence ID" value="WOO83514.1"/>
    <property type="molecule type" value="Genomic_DNA"/>
</dbReference>
<dbReference type="PANTHER" id="PTHR12857:SF0">
    <property type="entry name" value="CXXC MOTIF CONTAINING ZINC BINDING PROTEIN"/>
    <property type="match status" value="1"/>
</dbReference>
<dbReference type="Proteomes" id="UP000827549">
    <property type="component" value="Chromosome 5"/>
</dbReference>
<evidence type="ECO:0000313" key="4">
    <source>
        <dbReference type="EMBL" id="WOO83514.1"/>
    </source>
</evidence>
<dbReference type="AlphaFoldDB" id="A0AAF0YGN3"/>
<dbReference type="InterPro" id="IPR008584">
    <property type="entry name" value="CXXC_Zn-binding_euk"/>
</dbReference>
<evidence type="ECO:0000313" key="5">
    <source>
        <dbReference type="Proteomes" id="UP000827549"/>
    </source>
</evidence>
<evidence type="ECO:0000256" key="2">
    <source>
        <dbReference type="ARBA" id="ARBA00022723"/>
    </source>
</evidence>